<name>A0A699XBM9_TANCI</name>
<gene>
    <name evidence="2" type="ORF">Tci_929038</name>
</gene>
<evidence type="ECO:0000313" key="2">
    <source>
        <dbReference type="EMBL" id="GFD57069.1"/>
    </source>
</evidence>
<evidence type="ECO:0000256" key="1">
    <source>
        <dbReference type="SAM" id="MobiDB-lite"/>
    </source>
</evidence>
<dbReference type="AlphaFoldDB" id="A0A699XBM9"/>
<feature type="compositionally biased region" description="Basic residues" evidence="1">
    <location>
        <begin position="24"/>
        <end position="34"/>
    </location>
</feature>
<organism evidence="2">
    <name type="scientific">Tanacetum cinerariifolium</name>
    <name type="common">Dalmatian daisy</name>
    <name type="synonym">Chrysanthemum cinerariifolium</name>
    <dbReference type="NCBI Taxonomy" id="118510"/>
    <lineage>
        <taxon>Eukaryota</taxon>
        <taxon>Viridiplantae</taxon>
        <taxon>Streptophyta</taxon>
        <taxon>Embryophyta</taxon>
        <taxon>Tracheophyta</taxon>
        <taxon>Spermatophyta</taxon>
        <taxon>Magnoliopsida</taxon>
        <taxon>eudicotyledons</taxon>
        <taxon>Gunneridae</taxon>
        <taxon>Pentapetalae</taxon>
        <taxon>asterids</taxon>
        <taxon>campanulids</taxon>
        <taxon>Asterales</taxon>
        <taxon>Asteraceae</taxon>
        <taxon>Asteroideae</taxon>
        <taxon>Anthemideae</taxon>
        <taxon>Anthemidinae</taxon>
        <taxon>Tanacetum</taxon>
    </lineage>
</organism>
<sequence>GRCHRPRAAAAHAAVAAIEARPTVHLRHPGKLRAQHPQSGRVPGRRARAAGRRAAPRGGRRRPPRRRPAAGRSQLRRRAAFS</sequence>
<protein>
    <submittedName>
        <fullName evidence="2">Uncharacterized protein</fullName>
    </submittedName>
</protein>
<feature type="compositionally biased region" description="Basic residues" evidence="1">
    <location>
        <begin position="43"/>
        <end position="82"/>
    </location>
</feature>
<comment type="caution">
    <text evidence="2">The sequence shown here is derived from an EMBL/GenBank/DDBJ whole genome shotgun (WGS) entry which is preliminary data.</text>
</comment>
<dbReference type="EMBL" id="BKCJ011836604">
    <property type="protein sequence ID" value="GFD57069.1"/>
    <property type="molecule type" value="Genomic_DNA"/>
</dbReference>
<proteinExistence type="predicted"/>
<reference evidence="2" key="1">
    <citation type="journal article" date="2019" name="Sci. Rep.">
        <title>Draft genome of Tanacetum cinerariifolium, the natural source of mosquito coil.</title>
        <authorList>
            <person name="Yamashiro T."/>
            <person name="Shiraishi A."/>
            <person name="Satake H."/>
            <person name="Nakayama K."/>
        </authorList>
    </citation>
    <scope>NUCLEOTIDE SEQUENCE</scope>
</reference>
<accession>A0A699XBM9</accession>
<feature type="non-terminal residue" evidence="2">
    <location>
        <position position="1"/>
    </location>
</feature>
<feature type="region of interest" description="Disordered" evidence="1">
    <location>
        <begin position="20"/>
        <end position="82"/>
    </location>
</feature>